<dbReference type="GO" id="GO:0005737">
    <property type="term" value="C:cytoplasm"/>
    <property type="evidence" value="ECO:0007669"/>
    <property type="project" value="InterPro"/>
</dbReference>
<evidence type="ECO:0000256" key="1">
    <source>
        <dbReference type="ARBA" id="ARBA00022598"/>
    </source>
</evidence>
<dbReference type="GO" id="GO:0008764">
    <property type="term" value="F:UDP-N-acetylmuramoylalanine-D-glutamate ligase activity"/>
    <property type="evidence" value="ECO:0007669"/>
    <property type="project" value="InterPro"/>
</dbReference>
<evidence type="ECO:0000256" key="2">
    <source>
        <dbReference type="ARBA" id="ARBA00022741"/>
    </source>
</evidence>
<dbReference type="InterPro" id="IPR005762">
    <property type="entry name" value="MurD"/>
</dbReference>
<dbReference type="SUPFAM" id="SSF53623">
    <property type="entry name" value="MurD-like peptide ligases, catalytic domain"/>
    <property type="match status" value="1"/>
</dbReference>
<organism evidence="4 5">
    <name type="scientific">Nocardioides bruguierae</name>
    <dbReference type="NCBI Taxonomy" id="2945102"/>
    <lineage>
        <taxon>Bacteria</taxon>
        <taxon>Bacillati</taxon>
        <taxon>Actinomycetota</taxon>
        <taxon>Actinomycetes</taxon>
        <taxon>Propionibacteriales</taxon>
        <taxon>Nocardioidaceae</taxon>
        <taxon>Nocardioides</taxon>
    </lineage>
</organism>
<reference evidence="4" key="1">
    <citation type="submission" date="2022-05" db="EMBL/GenBank/DDBJ databases">
        <authorList>
            <person name="Tuo L."/>
        </authorList>
    </citation>
    <scope>NUCLEOTIDE SEQUENCE</scope>
    <source>
        <strain evidence="4">BSK12Z-4</strain>
    </source>
</reference>
<dbReference type="EMBL" id="JAMOIL010000021">
    <property type="protein sequence ID" value="MCM0621618.1"/>
    <property type="molecule type" value="Genomic_DNA"/>
</dbReference>
<dbReference type="Gene3D" id="3.40.1190.10">
    <property type="entry name" value="Mur-like, catalytic domain"/>
    <property type="match status" value="1"/>
</dbReference>
<evidence type="ECO:0000313" key="5">
    <source>
        <dbReference type="Proteomes" id="UP001139485"/>
    </source>
</evidence>
<dbReference type="PANTHER" id="PTHR43692:SF1">
    <property type="entry name" value="UDP-N-ACETYLMURAMOYLALANINE--D-GLUTAMATE LIGASE"/>
    <property type="match status" value="1"/>
</dbReference>
<sequence length="343" mass="35388">MSPDPLTLGRLDSWAGVRVVVAGFGPAGFAAADNLLHLGATVTAVDERTAEEFGEASAEVAERAELLGVLGASIALGAGTTAVLPDEVDLLVVSPDWRTDAPLVVQAHARAVPVWGEVELAWRLRHPEHDTPWLVVAGSGRARTARLTETILLAGGVRTVAAGDGGLPLVEAVMDPEPWDVLPVALTALQLRGTTSMSPLAAVVLDTAAEHEEFYAGLAEDVPAALAADLGRAYTHTRVACVYDVEDASTEDLVREAEVVEGARAVGITLGMPGVSMLGLVEDLLVDRAFIEERSTSAAELCAVGDLPDAEPAHVRQALAAAALARAAGATQAAVRDGLSASS</sequence>
<evidence type="ECO:0000313" key="4">
    <source>
        <dbReference type="EMBL" id="MCM0621618.1"/>
    </source>
</evidence>
<keyword evidence="2" id="KW-0547">Nucleotide-binding</keyword>
<keyword evidence="1" id="KW-0436">Ligase</keyword>
<gene>
    <name evidence="4" type="ORF">M8330_15095</name>
</gene>
<dbReference type="PANTHER" id="PTHR43692">
    <property type="entry name" value="UDP-N-ACETYLMURAMOYLALANINE--D-GLUTAMATE LIGASE"/>
    <property type="match status" value="1"/>
</dbReference>
<dbReference type="GO" id="GO:0005524">
    <property type="term" value="F:ATP binding"/>
    <property type="evidence" value="ECO:0007669"/>
    <property type="project" value="UniProtKB-KW"/>
</dbReference>
<keyword evidence="5" id="KW-1185">Reference proteome</keyword>
<dbReference type="Gene3D" id="3.40.50.720">
    <property type="entry name" value="NAD(P)-binding Rossmann-like Domain"/>
    <property type="match status" value="1"/>
</dbReference>
<evidence type="ECO:0000256" key="3">
    <source>
        <dbReference type="ARBA" id="ARBA00022840"/>
    </source>
</evidence>
<dbReference type="InterPro" id="IPR036565">
    <property type="entry name" value="Mur-like_cat_sf"/>
</dbReference>
<accession>A0A9X2D971</accession>
<dbReference type="AlphaFoldDB" id="A0A9X2D971"/>
<dbReference type="Proteomes" id="UP001139485">
    <property type="component" value="Unassembled WGS sequence"/>
</dbReference>
<dbReference type="RefSeq" id="WP_250828000.1">
    <property type="nucleotide sequence ID" value="NZ_JAMOIL010000021.1"/>
</dbReference>
<name>A0A9X2D971_9ACTN</name>
<dbReference type="PRINTS" id="PR00411">
    <property type="entry name" value="PNDRDTASEI"/>
</dbReference>
<dbReference type="GO" id="GO:0051301">
    <property type="term" value="P:cell division"/>
    <property type="evidence" value="ECO:0007669"/>
    <property type="project" value="InterPro"/>
</dbReference>
<keyword evidence="3" id="KW-0067">ATP-binding</keyword>
<comment type="caution">
    <text evidence="4">The sequence shown here is derived from an EMBL/GenBank/DDBJ whole genome shotgun (WGS) entry which is preliminary data.</text>
</comment>
<proteinExistence type="predicted"/>
<dbReference type="SUPFAM" id="SSF51984">
    <property type="entry name" value="MurCD N-terminal domain"/>
    <property type="match status" value="1"/>
</dbReference>
<dbReference type="GO" id="GO:0008360">
    <property type="term" value="P:regulation of cell shape"/>
    <property type="evidence" value="ECO:0007669"/>
    <property type="project" value="InterPro"/>
</dbReference>
<protein>
    <submittedName>
        <fullName evidence="4">Uncharacterized protein</fullName>
    </submittedName>
</protein>